<protein>
    <submittedName>
        <fullName evidence="1">Uncharacterized protein</fullName>
    </submittedName>
</protein>
<evidence type="ECO:0000313" key="2">
    <source>
        <dbReference type="Proteomes" id="UP000071778"/>
    </source>
</evidence>
<sequence>MENICCKFAGFVNLPCRLVALNVNYCEIYSFAIAAIIH</sequence>
<dbReference type="AlphaFoldDB" id="A0A127QIF9"/>
<organism evidence="1 2">
    <name type="scientific">Collimonas arenae</name>
    <dbReference type="NCBI Taxonomy" id="279058"/>
    <lineage>
        <taxon>Bacteria</taxon>
        <taxon>Pseudomonadati</taxon>
        <taxon>Pseudomonadota</taxon>
        <taxon>Betaproteobacteria</taxon>
        <taxon>Burkholderiales</taxon>
        <taxon>Oxalobacteraceae</taxon>
        <taxon>Collimonas</taxon>
    </lineage>
</organism>
<dbReference type="PATRIC" id="fig|279058.18.peg.2000"/>
<name>A0A127QIF9_9BURK</name>
<proteinExistence type="predicted"/>
<accession>A0A127QIF9</accession>
<gene>
    <name evidence="1" type="ORF">CAter282_2033</name>
</gene>
<evidence type="ECO:0000313" key="1">
    <source>
        <dbReference type="EMBL" id="AMP09794.1"/>
    </source>
</evidence>
<dbReference type="EMBL" id="CP013235">
    <property type="protein sequence ID" value="AMP09794.1"/>
    <property type="molecule type" value="Genomic_DNA"/>
</dbReference>
<keyword evidence="2" id="KW-1185">Reference proteome</keyword>
<dbReference type="Proteomes" id="UP000071778">
    <property type="component" value="Chromosome"/>
</dbReference>
<reference evidence="1 2" key="1">
    <citation type="submission" date="2015-11" db="EMBL/GenBank/DDBJ databases">
        <title>Exploring the genomic traits of fungus-feeding bacterial genus Collimonas.</title>
        <authorList>
            <person name="Song C."/>
            <person name="Schmidt R."/>
            <person name="de Jager V."/>
            <person name="Krzyzanowska D."/>
            <person name="Jongedijk E."/>
            <person name="Cankar K."/>
            <person name="Beekwilder J."/>
            <person name="van Veen A."/>
            <person name="de Boer W."/>
            <person name="van Veen J.A."/>
            <person name="Garbeva P."/>
        </authorList>
    </citation>
    <scope>NUCLEOTIDE SEQUENCE [LARGE SCALE GENOMIC DNA]</scope>
    <source>
        <strain evidence="1 2">Ter282</strain>
    </source>
</reference>